<keyword evidence="4" id="KW-0812">Transmembrane</keyword>
<comment type="caution">
    <text evidence="9">The sequence shown here is derived from an EMBL/GenBank/DDBJ whole genome shotgun (WGS) entry which is preliminary data.</text>
</comment>
<keyword evidence="5 8" id="KW-0732">Signal</keyword>
<dbReference type="Proteomes" id="UP000249518">
    <property type="component" value="Unassembled WGS sequence"/>
</dbReference>
<evidence type="ECO:0000256" key="7">
    <source>
        <dbReference type="ARBA" id="ARBA00023237"/>
    </source>
</evidence>
<accession>A0A328X281</accession>
<reference evidence="9 10" key="1">
    <citation type="submission" date="2018-06" db="EMBL/GenBank/DDBJ databases">
        <title>Genomic Encyclopedia of Type Strains, Phase III (KMG-III): the genomes of soil and plant-associated and newly described type strains.</title>
        <authorList>
            <person name="Whitman W."/>
        </authorList>
    </citation>
    <scope>NUCLEOTIDE SEQUENCE [LARGE SCALE GENOMIC DNA]</scope>
    <source>
        <strain evidence="9 10">CGMCC 1.12504</strain>
    </source>
</reference>
<comment type="subcellular location">
    <subcellularLocation>
        <location evidence="1">Cell outer membrane</location>
        <topology evidence="1">Multi-pass membrane protein</topology>
    </subcellularLocation>
</comment>
<evidence type="ECO:0000313" key="9">
    <source>
        <dbReference type="EMBL" id="RAR50294.1"/>
    </source>
</evidence>
<evidence type="ECO:0000256" key="3">
    <source>
        <dbReference type="ARBA" id="ARBA00022452"/>
    </source>
</evidence>
<dbReference type="OrthoDB" id="1491239at2"/>
<evidence type="ECO:0000256" key="6">
    <source>
        <dbReference type="ARBA" id="ARBA00023136"/>
    </source>
</evidence>
<comment type="similarity">
    <text evidence="2">Belongs to the OmpP1/FadL family.</text>
</comment>
<evidence type="ECO:0000256" key="2">
    <source>
        <dbReference type="ARBA" id="ARBA00008163"/>
    </source>
</evidence>
<dbReference type="Pfam" id="PF03349">
    <property type="entry name" value="Toluene_X"/>
    <property type="match status" value="1"/>
</dbReference>
<gene>
    <name evidence="9" type="ORF">B0I10_10289</name>
</gene>
<protein>
    <submittedName>
        <fullName evidence="9">Long-subunit fatty acid transport protein</fullName>
    </submittedName>
</protein>
<organism evidence="9 10">
    <name type="scientific">Flavobacterium lacus</name>
    <dbReference type="NCBI Taxonomy" id="1353778"/>
    <lineage>
        <taxon>Bacteria</taxon>
        <taxon>Pseudomonadati</taxon>
        <taxon>Bacteroidota</taxon>
        <taxon>Flavobacteriia</taxon>
        <taxon>Flavobacteriales</taxon>
        <taxon>Flavobacteriaceae</taxon>
        <taxon>Flavobacterium</taxon>
    </lineage>
</organism>
<dbReference type="EMBL" id="QLSV01000002">
    <property type="protein sequence ID" value="RAR50294.1"/>
    <property type="molecule type" value="Genomic_DNA"/>
</dbReference>
<evidence type="ECO:0000256" key="8">
    <source>
        <dbReference type="SAM" id="SignalP"/>
    </source>
</evidence>
<dbReference type="Gene3D" id="2.40.160.60">
    <property type="entry name" value="Outer membrane protein transport protein (OMPP1/FadL/TodX)"/>
    <property type="match status" value="1"/>
</dbReference>
<keyword evidence="6" id="KW-0472">Membrane</keyword>
<evidence type="ECO:0000256" key="5">
    <source>
        <dbReference type="ARBA" id="ARBA00022729"/>
    </source>
</evidence>
<evidence type="ECO:0000313" key="10">
    <source>
        <dbReference type="Proteomes" id="UP000249518"/>
    </source>
</evidence>
<keyword evidence="7" id="KW-0998">Cell outer membrane</keyword>
<name>A0A328X281_9FLAO</name>
<keyword evidence="3" id="KW-1134">Transmembrane beta strand</keyword>
<dbReference type="InterPro" id="IPR005017">
    <property type="entry name" value="OMPP1/FadL/TodX"/>
</dbReference>
<feature type="signal peptide" evidence="8">
    <location>
        <begin position="1"/>
        <end position="19"/>
    </location>
</feature>
<proteinExistence type="inferred from homology"/>
<keyword evidence="10" id="KW-1185">Reference proteome</keyword>
<sequence length="417" mass="46246">MIKKILIGFCLFFSALTWAQEGTASPYSFYGIGDVIFKGAVENRSMGGVSVFSDSIHVNLQNPASFSHLKQTTFTVGANYNNLKLNTTSESEKARRTTIDYLVVAVPVSKKFGASLGLLPFSSVGYKIESINDDPSQQSSRYFGEGGVNRFFGGLGYSINAHLSIGAEVNYNFGNISTNSVEFIPTIQYGTRELNSSRVNGVNFNFGAMYNRKVTEKLTLFGSVAYSPESILNLDNERNITTVLVTNNFTVIPQEEGILQKSTSKLKLPSKLVFGTGIGEVRKWMVGTELTIQQSSNFANRFNDINNVQYENSTKLSLGGYFIPKYNSFNRYLERVTYRAGFNYANTGLIINNESINDYGITFGLGLPLGGSFSNINIGFEYGKRGTTNAGLIEENYINIFISLSLNDKWFVKRKYD</sequence>
<dbReference type="RefSeq" id="WP_112084850.1">
    <property type="nucleotide sequence ID" value="NZ_QLSV01000002.1"/>
</dbReference>
<dbReference type="AlphaFoldDB" id="A0A328X281"/>
<feature type="chain" id="PRO_5016409318" evidence="8">
    <location>
        <begin position="20"/>
        <end position="417"/>
    </location>
</feature>
<dbReference type="SUPFAM" id="SSF56935">
    <property type="entry name" value="Porins"/>
    <property type="match status" value="1"/>
</dbReference>
<dbReference type="GO" id="GO:0009279">
    <property type="term" value="C:cell outer membrane"/>
    <property type="evidence" value="ECO:0007669"/>
    <property type="project" value="UniProtKB-SubCell"/>
</dbReference>
<evidence type="ECO:0000256" key="4">
    <source>
        <dbReference type="ARBA" id="ARBA00022692"/>
    </source>
</evidence>
<evidence type="ECO:0000256" key="1">
    <source>
        <dbReference type="ARBA" id="ARBA00004571"/>
    </source>
</evidence>